<reference evidence="1 2" key="1">
    <citation type="journal article" date="2015" name="Nat. Commun.">
        <title>Lucilia cuprina genome unlocks parasitic fly biology to underpin future interventions.</title>
        <authorList>
            <person name="Anstead C.A."/>
            <person name="Korhonen P.K."/>
            <person name="Young N.D."/>
            <person name="Hall R.S."/>
            <person name="Jex A.R."/>
            <person name="Murali S.C."/>
            <person name="Hughes D.S."/>
            <person name="Lee S.F."/>
            <person name="Perry T."/>
            <person name="Stroehlein A.J."/>
            <person name="Ansell B.R."/>
            <person name="Breugelmans B."/>
            <person name="Hofmann A."/>
            <person name="Qu J."/>
            <person name="Dugan S."/>
            <person name="Lee S.L."/>
            <person name="Chao H."/>
            <person name="Dinh H."/>
            <person name="Han Y."/>
            <person name="Doddapaneni H.V."/>
            <person name="Worley K.C."/>
            <person name="Muzny D.M."/>
            <person name="Ioannidis P."/>
            <person name="Waterhouse R.M."/>
            <person name="Zdobnov E.M."/>
            <person name="James P.J."/>
            <person name="Bagnall N.H."/>
            <person name="Kotze A.C."/>
            <person name="Gibbs R.A."/>
            <person name="Richards S."/>
            <person name="Batterham P."/>
            <person name="Gasser R.B."/>
        </authorList>
    </citation>
    <scope>NUCLEOTIDE SEQUENCE [LARGE SCALE GENOMIC DNA]</scope>
    <source>
        <strain evidence="1 2">LS</strain>
        <tissue evidence="1">Full body</tissue>
    </source>
</reference>
<dbReference type="AlphaFoldDB" id="A0A0L0CCG2"/>
<comment type="caution">
    <text evidence="1">The sequence shown here is derived from an EMBL/GenBank/DDBJ whole genome shotgun (WGS) entry which is preliminary data.</text>
</comment>
<organism evidence="1 2">
    <name type="scientific">Lucilia cuprina</name>
    <name type="common">Green bottle fly</name>
    <name type="synonym">Australian sheep blowfly</name>
    <dbReference type="NCBI Taxonomy" id="7375"/>
    <lineage>
        <taxon>Eukaryota</taxon>
        <taxon>Metazoa</taxon>
        <taxon>Ecdysozoa</taxon>
        <taxon>Arthropoda</taxon>
        <taxon>Hexapoda</taxon>
        <taxon>Insecta</taxon>
        <taxon>Pterygota</taxon>
        <taxon>Neoptera</taxon>
        <taxon>Endopterygota</taxon>
        <taxon>Diptera</taxon>
        <taxon>Brachycera</taxon>
        <taxon>Muscomorpha</taxon>
        <taxon>Oestroidea</taxon>
        <taxon>Calliphoridae</taxon>
        <taxon>Luciliinae</taxon>
        <taxon>Lucilia</taxon>
    </lineage>
</organism>
<sequence>MKLIKLFLIVVSFIVARVMAAPHNFYMLGISKPLLPPAYLGP</sequence>
<dbReference type="Proteomes" id="UP000037069">
    <property type="component" value="Unassembled WGS sequence"/>
</dbReference>
<protein>
    <submittedName>
        <fullName evidence="1">Uncharacterized protein</fullName>
    </submittedName>
</protein>
<gene>
    <name evidence="1" type="ORF">FF38_13627</name>
</gene>
<keyword evidence="2" id="KW-1185">Reference proteome</keyword>
<dbReference type="EMBL" id="JRES01000685">
    <property type="protein sequence ID" value="KNC29149.1"/>
    <property type="molecule type" value="Genomic_DNA"/>
</dbReference>
<accession>A0A0L0CCG2</accession>
<evidence type="ECO:0000313" key="1">
    <source>
        <dbReference type="EMBL" id="KNC29149.1"/>
    </source>
</evidence>
<name>A0A0L0CCG2_LUCCU</name>
<proteinExistence type="predicted"/>
<evidence type="ECO:0000313" key="2">
    <source>
        <dbReference type="Proteomes" id="UP000037069"/>
    </source>
</evidence>